<evidence type="ECO:0000313" key="2">
    <source>
        <dbReference type="EMBL" id="KZN51758.1"/>
    </source>
</evidence>
<protein>
    <submittedName>
        <fullName evidence="2">Uncharacterized protein</fullName>
    </submittedName>
</protein>
<dbReference type="EMBL" id="AUXZ01000066">
    <property type="protein sequence ID" value="KZN51758.1"/>
    <property type="molecule type" value="Genomic_DNA"/>
</dbReference>
<name>A0A167F6J7_9GAMM</name>
<evidence type="ECO:0000313" key="3">
    <source>
        <dbReference type="Proteomes" id="UP000076503"/>
    </source>
</evidence>
<feature type="transmembrane region" description="Helical" evidence="1">
    <location>
        <begin position="86"/>
        <end position="104"/>
    </location>
</feature>
<accession>A0A167F6J7</accession>
<feature type="transmembrane region" description="Helical" evidence="1">
    <location>
        <begin position="32"/>
        <end position="49"/>
    </location>
</feature>
<keyword evidence="1" id="KW-0812">Transmembrane</keyword>
<proteinExistence type="predicted"/>
<keyword evidence="1" id="KW-1133">Transmembrane helix</keyword>
<comment type="caution">
    <text evidence="2">The sequence shown here is derived from an EMBL/GenBank/DDBJ whole genome shotgun (WGS) entry which is preliminary data.</text>
</comment>
<organism evidence="2 3">
    <name type="scientific">Pseudoalteromonas luteoviolacea H33</name>
    <dbReference type="NCBI Taxonomy" id="1365251"/>
    <lineage>
        <taxon>Bacteria</taxon>
        <taxon>Pseudomonadati</taxon>
        <taxon>Pseudomonadota</taxon>
        <taxon>Gammaproteobacteria</taxon>
        <taxon>Alteromonadales</taxon>
        <taxon>Pseudoalteromonadaceae</taxon>
        <taxon>Pseudoalteromonas</taxon>
    </lineage>
</organism>
<dbReference type="AlphaFoldDB" id="A0A167F6J7"/>
<evidence type="ECO:0000256" key="1">
    <source>
        <dbReference type="SAM" id="Phobius"/>
    </source>
</evidence>
<gene>
    <name evidence="2" type="ORF">N476_11995</name>
</gene>
<sequence length="116" mass="12776">MKSKVLNIYRCLLLASSLFLLLPSLVPGAMSVLAFYASLIVLLLSIMTVQGHVYWCFKLVSITVGLGMLLVNDYLRLFAGLPSESLSGKLVMYSVFITIVLFGIKRVRGMRANSAQ</sequence>
<feature type="transmembrane region" description="Helical" evidence="1">
    <location>
        <begin position="56"/>
        <end position="74"/>
    </location>
</feature>
<dbReference type="PATRIC" id="fig|1365251.3.peg.1601"/>
<reference evidence="2 3" key="1">
    <citation type="submission" date="2013-07" db="EMBL/GenBank/DDBJ databases">
        <title>Comparative Genomic and Metabolomic Analysis of Twelve Strains of Pseudoalteromonas luteoviolacea.</title>
        <authorList>
            <person name="Vynne N.G."/>
            <person name="Mansson M."/>
            <person name="Gram L."/>
        </authorList>
    </citation>
    <scope>NUCLEOTIDE SEQUENCE [LARGE SCALE GENOMIC DNA]</scope>
    <source>
        <strain evidence="2 3">H33</strain>
    </source>
</reference>
<dbReference type="Proteomes" id="UP000076503">
    <property type="component" value="Unassembled WGS sequence"/>
</dbReference>
<keyword evidence="1" id="KW-0472">Membrane</keyword>